<feature type="region of interest" description="Disordered" evidence="1">
    <location>
        <begin position="110"/>
        <end position="328"/>
    </location>
</feature>
<comment type="caution">
    <text evidence="2">The sequence shown here is derived from an EMBL/GenBank/DDBJ whole genome shotgun (WGS) entry which is preliminary data.</text>
</comment>
<sequence>MADNRIGEDLSFTRGSRSRCDTRVVAKPGEGQEAKLAELFNSEKRIELAQLVTTANERTGVHYTLNERFSLNTVRNVQQHNKYAQCIRMWKARGLEKEIEDRQQKRRLHEEAFATSEAQRQSSEHRSSRRKRRRDNRFSDDDEATRSDRSNLRDERRPIAPKGHPERWHPEDDTDLKPSRISRERESQAHTRALLHSLDARSSGGLPHSSPGDSPQTSNSEEIEGIARPPSVLGDSEDEEQSATMQQFLSSRTKRGRGAVGFQADKPESDNESQLSGSSSTSLSSSSDDEARRRQRRKLKKQRKEEKKKKHKRHKEKRGKEKNARKSK</sequence>
<dbReference type="AlphaFoldDB" id="A0AAE0ETJ5"/>
<dbReference type="EMBL" id="LGRX02033743">
    <property type="protein sequence ID" value="KAK3240096.1"/>
    <property type="molecule type" value="Genomic_DNA"/>
</dbReference>
<accession>A0AAE0ETJ5</accession>
<feature type="compositionally biased region" description="Low complexity" evidence="1">
    <location>
        <begin position="272"/>
        <end position="286"/>
    </location>
</feature>
<gene>
    <name evidence="2" type="ORF">CYMTET_50033</name>
</gene>
<dbReference type="Proteomes" id="UP001190700">
    <property type="component" value="Unassembled WGS sequence"/>
</dbReference>
<evidence type="ECO:0000313" key="2">
    <source>
        <dbReference type="EMBL" id="KAK3240096.1"/>
    </source>
</evidence>
<name>A0AAE0ETJ5_9CHLO</name>
<feature type="compositionally biased region" description="Basic and acidic residues" evidence="1">
    <location>
        <begin position="136"/>
        <end position="189"/>
    </location>
</feature>
<protein>
    <submittedName>
        <fullName evidence="2">Uncharacterized protein</fullName>
    </submittedName>
</protein>
<feature type="compositionally biased region" description="Polar residues" evidence="1">
    <location>
        <begin position="211"/>
        <end position="220"/>
    </location>
</feature>
<feature type="compositionally biased region" description="Polar residues" evidence="1">
    <location>
        <begin position="242"/>
        <end position="251"/>
    </location>
</feature>
<feature type="compositionally biased region" description="Basic residues" evidence="1">
    <location>
        <begin position="293"/>
        <end position="317"/>
    </location>
</feature>
<proteinExistence type="predicted"/>
<evidence type="ECO:0000313" key="3">
    <source>
        <dbReference type="Proteomes" id="UP001190700"/>
    </source>
</evidence>
<reference evidence="2 3" key="1">
    <citation type="journal article" date="2015" name="Genome Biol. Evol.">
        <title>Comparative Genomics of a Bacterivorous Green Alga Reveals Evolutionary Causalities and Consequences of Phago-Mixotrophic Mode of Nutrition.</title>
        <authorList>
            <person name="Burns J.A."/>
            <person name="Paasch A."/>
            <person name="Narechania A."/>
            <person name="Kim E."/>
        </authorList>
    </citation>
    <scope>NUCLEOTIDE SEQUENCE [LARGE SCALE GENOMIC DNA]</scope>
    <source>
        <strain evidence="2 3">PLY_AMNH</strain>
    </source>
</reference>
<evidence type="ECO:0000256" key="1">
    <source>
        <dbReference type="SAM" id="MobiDB-lite"/>
    </source>
</evidence>
<feature type="compositionally biased region" description="Basic and acidic residues" evidence="1">
    <location>
        <begin position="318"/>
        <end position="328"/>
    </location>
</feature>
<organism evidence="2 3">
    <name type="scientific">Cymbomonas tetramitiformis</name>
    <dbReference type="NCBI Taxonomy" id="36881"/>
    <lineage>
        <taxon>Eukaryota</taxon>
        <taxon>Viridiplantae</taxon>
        <taxon>Chlorophyta</taxon>
        <taxon>Pyramimonadophyceae</taxon>
        <taxon>Pyramimonadales</taxon>
        <taxon>Pyramimonadaceae</taxon>
        <taxon>Cymbomonas</taxon>
    </lineage>
</organism>
<keyword evidence="3" id="KW-1185">Reference proteome</keyword>